<dbReference type="PANTHER" id="PTHR37524:SF2">
    <property type="entry name" value="RIBOSOMAL RNA METHYLTRANSFERASE FTSJ DOMAIN-CONTAINING PROTEIN"/>
    <property type="match status" value="1"/>
</dbReference>
<dbReference type="PIRSF" id="PIRSF028774">
    <property type="entry name" value="UCP028774"/>
    <property type="match status" value="1"/>
</dbReference>
<feature type="binding site" evidence="6">
    <location>
        <position position="205"/>
    </location>
    <ligand>
        <name>S-adenosyl-L-methionine</name>
        <dbReference type="ChEBI" id="CHEBI:59789"/>
    </ligand>
</feature>
<gene>
    <name evidence="6 10" type="primary">rlmM</name>
    <name evidence="10" type="ORF">Azoinq_02765</name>
</gene>
<sequence>MKKPAVTPASGVSLAPSAFSAVLFYCRPGFEKEMAQEITDRGAELAVFGYVKAKPDSGYVLFVPHQQEDMAILMDKLRWKRLVFARQLVFVAPLDGDLPTTDRVTPLLARAKSLGCAFSSLQVETADTNEAKELLAFCRKFSTPFTRALEKAGLLQPEAADLPWLHLFFLGSAAAYVGVSFPGNHSGWFMGIPRLRMPRAAPSRSTLKLAEALLELVGERHLDNLFHAGLTAVDLGAAPGGWTWQLVQRELNVTAIDNGPMDPALMASGQVEHLRVDGFHYHPKRPVDWLVCDMVESPSRIAGVMGEWLASGWCRQALFNLKLPMKKRYDELERCRDIMDARLAEAGIKYRLDFKQLYHDREEVTGYLRPVKG</sequence>
<dbReference type="KEGG" id="aiq:Azoinq_02765"/>
<comment type="catalytic activity">
    <reaction evidence="6">
        <text>cytidine(2498) in 23S rRNA + S-adenosyl-L-methionine = 2'-O-methylcytidine(2498) in 23S rRNA + S-adenosyl-L-homocysteine + H(+)</text>
        <dbReference type="Rhea" id="RHEA:42788"/>
        <dbReference type="Rhea" id="RHEA-COMP:10244"/>
        <dbReference type="Rhea" id="RHEA-COMP:10245"/>
        <dbReference type="ChEBI" id="CHEBI:15378"/>
        <dbReference type="ChEBI" id="CHEBI:57856"/>
        <dbReference type="ChEBI" id="CHEBI:59789"/>
        <dbReference type="ChEBI" id="CHEBI:74495"/>
        <dbReference type="ChEBI" id="CHEBI:82748"/>
        <dbReference type="EC" id="2.1.1.186"/>
    </reaction>
</comment>
<feature type="binding site" evidence="6">
    <location>
        <begin position="238"/>
        <end position="241"/>
    </location>
    <ligand>
        <name>S-adenosyl-L-methionine</name>
        <dbReference type="ChEBI" id="CHEBI:59789"/>
    </ligand>
</feature>
<keyword evidence="1 6" id="KW-0963">Cytoplasm</keyword>
<dbReference type="Proteomes" id="UP000683428">
    <property type="component" value="Chromosome"/>
</dbReference>
<dbReference type="PANTHER" id="PTHR37524">
    <property type="entry name" value="RIBOSOMAL RNA LARGE SUBUNIT METHYLTRANSFERASE M"/>
    <property type="match status" value="1"/>
</dbReference>
<feature type="binding site" evidence="6">
    <location>
        <position position="257"/>
    </location>
    <ligand>
        <name>S-adenosyl-L-methionine</name>
        <dbReference type="ChEBI" id="CHEBI:59789"/>
    </ligand>
</feature>
<feature type="domain" description="Ribosomal RNA methyltransferase FtsJ" evidence="7">
    <location>
        <begin position="203"/>
        <end position="296"/>
    </location>
</feature>
<dbReference type="InterPro" id="IPR040739">
    <property type="entry name" value="RlmM_FDX"/>
</dbReference>
<name>A0A975SNJ9_9RHOO</name>
<feature type="domain" description="Ribosomal RNA large subunit methyltransferase M THUMP-like" evidence="9">
    <location>
        <begin position="102"/>
        <end position="181"/>
    </location>
</feature>
<comment type="subcellular location">
    <subcellularLocation>
        <location evidence="6">Cytoplasm</location>
    </subcellularLocation>
</comment>
<feature type="binding site" evidence="6">
    <location>
        <position position="293"/>
    </location>
    <ligand>
        <name>S-adenosyl-L-methionine</name>
        <dbReference type="ChEBI" id="CHEBI:59789"/>
    </ligand>
</feature>
<evidence type="ECO:0000259" key="9">
    <source>
        <dbReference type="Pfam" id="PF21239"/>
    </source>
</evidence>
<dbReference type="GO" id="GO:0008757">
    <property type="term" value="F:S-adenosylmethionine-dependent methyltransferase activity"/>
    <property type="evidence" value="ECO:0007669"/>
    <property type="project" value="UniProtKB-UniRule"/>
</dbReference>
<dbReference type="EC" id="2.1.1.186" evidence="6"/>
<dbReference type="InterPro" id="IPR011224">
    <property type="entry name" value="rRNA_MeTrfase_M"/>
</dbReference>
<dbReference type="InterPro" id="IPR002877">
    <property type="entry name" value="RNA_MeTrfase_FtsJ_dom"/>
</dbReference>
<accession>A0A975SNJ9</accession>
<feature type="binding site" evidence="6">
    <location>
        <position position="277"/>
    </location>
    <ligand>
        <name>S-adenosyl-L-methionine</name>
        <dbReference type="ChEBI" id="CHEBI:59789"/>
    </ligand>
</feature>
<keyword evidence="5 6" id="KW-0949">S-adenosyl-L-methionine</keyword>
<evidence type="ECO:0000256" key="3">
    <source>
        <dbReference type="ARBA" id="ARBA00022603"/>
    </source>
</evidence>
<feature type="domain" description="RlmM ferredoxin-like" evidence="8">
    <location>
        <begin position="21"/>
        <end position="88"/>
    </location>
</feature>
<evidence type="ECO:0000256" key="1">
    <source>
        <dbReference type="ARBA" id="ARBA00022490"/>
    </source>
</evidence>
<comment type="similarity">
    <text evidence="6">Belongs to the class I-like SAM-binding methyltransferase superfamily. RNA methyltransferase RlmE family. RlmM subfamily.</text>
</comment>
<reference evidence="10" key="1">
    <citation type="submission" date="2020-11" db="EMBL/GenBank/DDBJ databases">
        <title>Azospira inquinata sp. nov.</title>
        <authorList>
            <person name="Moe W.M."/>
            <person name="Mikes M.C."/>
        </authorList>
    </citation>
    <scope>NUCLEOTIDE SEQUENCE</scope>
    <source>
        <strain evidence="10">Azo-3</strain>
    </source>
</reference>
<proteinExistence type="inferred from homology"/>
<evidence type="ECO:0000313" key="10">
    <source>
        <dbReference type="EMBL" id="QWT49553.1"/>
    </source>
</evidence>
<dbReference type="GO" id="GO:0005737">
    <property type="term" value="C:cytoplasm"/>
    <property type="evidence" value="ECO:0007669"/>
    <property type="project" value="UniProtKB-SubCell"/>
</dbReference>
<protein>
    <recommendedName>
        <fullName evidence="6">Ribosomal RNA large subunit methyltransferase M</fullName>
        <ecNumber evidence="6">2.1.1.186</ecNumber>
    </recommendedName>
    <alternativeName>
        <fullName evidence="6">23S rRNA (cytidine2498-2'-O)-methyltransferase</fullName>
    </alternativeName>
    <alternativeName>
        <fullName evidence="6">23S rRNA 2'-O-ribose methyltransferase RlmM</fullName>
    </alternativeName>
</protein>
<dbReference type="HAMAP" id="MF_01551">
    <property type="entry name" value="23SrRNA_methyltr_M"/>
    <property type="match status" value="1"/>
</dbReference>
<comment type="function">
    <text evidence="6">Catalyzes the 2'-O-methylation at nucleotide C2498 in 23S rRNA.</text>
</comment>
<keyword evidence="2 6" id="KW-0698">rRNA processing</keyword>
<keyword evidence="3 6" id="KW-0489">Methyltransferase</keyword>
<dbReference type="GO" id="GO:0006364">
    <property type="term" value="P:rRNA processing"/>
    <property type="evidence" value="ECO:0007669"/>
    <property type="project" value="UniProtKB-UniRule"/>
</dbReference>
<evidence type="ECO:0000256" key="5">
    <source>
        <dbReference type="ARBA" id="ARBA00022691"/>
    </source>
</evidence>
<dbReference type="Pfam" id="PF21239">
    <property type="entry name" value="RLMM_N"/>
    <property type="match status" value="1"/>
</dbReference>
<evidence type="ECO:0000313" key="11">
    <source>
        <dbReference type="Proteomes" id="UP000683428"/>
    </source>
</evidence>
<dbReference type="GO" id="GO:0032259">
    <property type="term" value="P:methylation"/>
    <property type="evidence" value="ECO:0007669"/>
    <property type="project" value="UniProtKB-KW"/>
</dbReference>
<dbReference type="EMBL" id="CP064782">
    <property type="protein sequence ID" value="QWT49553.1"/>
    <property type="molecule type" value="Genomic_DNA"/>
</dbReference>
<evidence type="ECO:0000256" key="6">
    <source>
        <dbReference type="HAMAP-Rule" id="MF_01551"/>
    </source>
</evidence>
<dbReference type="Pfam" id="PF18125">
    <property type="entry name" value="RlmM_FDX"/>
    <property type="match status" value="1"/>
</dbReference>
<dbReference type="RefSeq" id="WP_216126607.1">
    <property type="nucleotide sequence ID" value="NZ_CP064782.1"/>
</dbReference>
<dbReference type="Pfam" id="PF01728">
    <property type="entry name" value="FtsJ"/>
    <property type="match status" value="1"/>
</dbReference>
<dbReference type="AlphaFoldDB" id="A0A975SNJ9"/>
<dbReference type="InterPro" id="IPR048646">
    <property type="entry name" value="RlmM_THUMP-like"/>
</dbReference>
<organism evidence="10 11">
    <name type="scientific">Azospira inquinata</name>
    <dbReference type="NCBI Taxonomy" id="2785627"/>
    <lineage>
        <taxon>Bacteria</taxon>
        <taxon>Pseudomonadati</taxon>
        <taxon>Pseudomonadota</taxon>
        <taxon>Betaproteobacteria</taxon>
        <taxon>Rhodocyclales</taxon>
        <taxon>Rhodocyclaceae</taxon>
        <taxon>Azospira</taxon>
    </lineage>
</organism>
<dbReference type="NCBIfam" id="NF008734">
    <property type="entry name" value="PRK11760.1"/>
    <property type="match status" value="1"/>
</dbReference>
<evidence type="ECO:0000259" key="8">
    <source>
        <dbReference type="Pfam" id="PF18125"/>
    </source>
</evidence>
<keyword evidence="4 6" id="KW-0808">Transferase</keyword>
<evidence type="ECO:0000259" key="7">
    <source>
        <dbReference type="Pfam" id="PF01728"/>
    </source>
</evidence>
<evidence type="ECO:0000256" key="4">
    <source>
        <dbReference type="ARBA" id="ARBA00022679"/>
    </source>
</evidence>
<comment type="subunit">
    <text evidence="6">Monomer.</text>
</comment>
<evidence type="ECO:0000256" key="2">
    <source>
        <dbReference type="ARBA" id="ARBA00022552"/>
    </source>
</evidence>
<keyword evidence="11" id="KW-1185">Reference proteome</keyword>
<feature type="active site" description="Proton acceptor" evidence="6">
    <location>
        <position position="322"/>
    </location>
</feature>